<reference evidence="8" key="1">
    <citation type="journal article" date="2019" name="Beilstein J. Org. Chem.">
        <title>Nanangenines: drimane sesquiterpenoids as the dominant metabolite cohort of a novel Australian fungus, Aspergillus nanangensis.</title>
        <authorList>
            <person name="Lacey H.J."/>
            <person name="Gilchrist C.L.M."/>
            <person name="Crombie A."/>
            <person name="Kalaitzis J.A."/>
            <person name="Vuong D."/>
            <person name="Rutledge P.J."/>
            <person name="Turner P."/>
            <person name="Pitt J.I."/>
            <person name="Lacey E."/>
            <person name="Chooi Y.H."/>
            <person name="Piggott A.M."/>
        </authorList>
    </citation>
    <scope>NUCLEOTIDE SEQUENCE</scope>
    <source>
        <strain evidence="8">MST-FP2251</strain>
    </source>
</reference>
<feature type="region of interest" description="Disordered" evidence="3">
    <location>
        <begin position="370"/>
        <end position="402"/>
    </location>
</feature>
<evidence type="ECO:0000259" key="7">
    <source>
        <dbReference type="PROSITE" id="PS52002"/>
    </source>
</evidence>
<dbReference type="Proteomes" id="UP001194746">
    <property type="component" value="Unassembled WGS sequence"/>
</dbReference>
<dbReference type="SUPFAM" id="SSF50182">
    <property type="entry name" value="Sm-like ribonucleoproteins"/>
    <property type="match status" value="1"/>
</dbReference>
<feature type="compositionally biased region" description="Low complexity" evidence="3">
    <location>
        <begin position="134"/>
        <end position="148"/>
    </location>
</feature>
<feature type="compositionally biased region" description="Pro residues" evidence="3">
    <location>
        <begin position="124"/>
        <end position="133"/>
    </location>
</feature>
<dbReference type="GO" id="GO:0000932">
    <property type="term" value="C:P-body"/>
    <property type="evidence" value="ECO:0007669"/>
    <property type="project" value="TreeGrafter"/>
</dbReference>
<feature type="compositionally biased region" description="Low complexity" evidence="3">
    <location>
        <begin position="204"/>
        <end position="216"/>
    </location>
</feature>
<dbReference type="InterPro" id="IPR010920">
    <property type="entry name" value="LSM_dom_sf"/>
</dbReference>
<dbReference type="AlphaFoldDB" id="A0AAD4CEZ3"/>
<feature type="domain" description="DFDF" evidence="4">
    <location>
        <begin position="395"/>
        <end position="431"/>
    </location>
</feature>
<dbReference type="Gene3D" id="2.30.30.100">
    <property type="match status" value="1"/>
</dbReference>
<feature type="region of interest" description="Disordered" evidence="3">
    <location>
        <begin position="79"/>
        <end position="322"/>
    </location>
</feature>
<evidence type="ECO:0000256" key="3">
    <source>
        <dbReference type="SAM" id="MobiDB-lite"/>
    </source>
</evidence>
<dbReference type="SMART" id="SM01199">
    <property type="entry name" value="FDF"/>
    <property type="match status" value="1"/>
</dbReference>
<comment type="caution">
    <text evidence="8">The sequence shown here is derived from an EMBL/GenBank/DDBJ whole genome shotgun (WGS) entry which is preliminary data.</text>
</comment>
<feature type="domain" description="TFG box profile" evidence="6">
    <location>
        <begin position="486"/>
        <end position="506"/>
    </location>
</feature>
<dbReference type="PROSITE" id="PS51536">
    <property type="entry name" value="TFG"/>
    <property type="match status" value="1"/>
</dbReference>
<feature type="compositionally biased region" description="Pro residues" evidence="3">
    <location>
        <begin position="300"/>
        <end position="309"/>
    </location>
</feature>
<dbReference type="GO" id="GO:0003729">
    <property type="term" value="F:mRNA binding"/>
    <property type="evidence" value="ECO:0007669"/>
    <property type="project" value="TreeGrafter"/>
</dbReference>
<sequence length="555" mass="58093">MDMNHLIGQRFNLISKSDIRYVGTLHEINPEASTIALEHVVSFGTEGRRGNPAEEIPPSASVYEYIVFRGSDVKDISVAEEKESSPPEPPQVPDDPAILGSMPRPGPNAPGLPPQAQQSQQPQAPHPAPPGYPQQPQFQGGFYPPYGQRFGGPPPPFPPGPGFPNMPYGAPPGWYPPPGQGFPQGPGQFPPQVPIGMPGHQVSPGPQRPGAPGAGPVHMPTGTSELPVGDRPSSKPASRNGTPAPAGAAQNAPTPPVESKPPVAEALQAATGPTHGVPGVAKMPPTGPKSGRVQPAIPITGPPRPPVPNIPTGNNVPGGSAQAAITEATRAATAAVAAAMAKLPQPGVPKKPGDASVDAVTKQMADMKAYESNRAPRGGHHPRGGRGGNRGQYQSQTKKIEVPQTDYDFQGANARFNKQDLVKEAIATGSPSHEIEVPPLEGEVEPAAPHPEPLSSITPYSRNSSFFDNISSESRDREEGTGARGGGREWRGEEEKRNIETFGQGSVDGYRGYRGRGRGRGYGRGRGGYSRGYGRGRGGMRGRDASQSTGVPTQI</sequence>
<feature type="compositionally biased region" description="Basic residues" evidence="3">
    <location>
        <begin position="513"/>
        <end position="523"/>
    </location>
</feature>
<feature type="compositionally biased region" description="Gly residues" evidence="3">
    <location>
        <begin position="524"/>
        <end position="539"/>
    </location>
</feature>
<evidence type="ECO:0008006" key="10">
    <source>
        <dbReference type="Google" id="ProtNLM"/>
    </source>
</evidence>
<dbReference type="InterPro" id="IPR019050">
    <property type="entry name" value="FDF_dom"/>
</dbReference>
<feature type="region of interest" description="Disordered" evidence="3">
    <location>
        <begin position="424"/>
        <end position="555"/>
    </location>
</feature>
<keyword evidence="9" id="KW-1185">Reference proteome</keyword>
<dbReference type="GO" id="GO:0033962">
    <property type="term" value="P:P-body assembly"/>
    <property type="evidence" value="ECO:0007669"/>
    <property type="project" value="TreeGrafter"/>
</dbReference>
<dbReference type="InterPro" id="IPR025762">
    <property type="entry name" value="DFDF"/>
</dbReference>
<dbReference type="GO" id="GO:0034063">
    <property type="term" value="P:stress granule assembly"/>
    <property type="evidence" value="ECO:0007669"/>
    <property type="project" value="TreeGrafter"/>
</dbReference>
<feature type="compositionally biased region" description="Polar residues" evidence="3">
    <location>
        <begin position="545"/>
        <end position="555"/>
    </location>
</feature>
<feature type="short sequence motif" description="FFD box" evidence="1">
    <location>
        <begin position="458"/>
        <end position="474"/>
    </location>
</feature>
<evidence type="ECO:0000259" key="4">
    <source>
        <dbReference type="PROSITE" id="PS51512"/>
    </source>
</evidence>
<dbReference type="Pfam" id="PF12701">
    <property type="entry name" value="LSM14"/>
    <property type="match status" value="1"/>
</dbReference>
<dbReference type="CDD" id="cd01736">
    <property type="entry name" value="LSm14_N"/>
    <property type="match status" value="1"/>
</dbReference>
<dbReference type="InterPro" id="IPR025768">
    <property type="entry name" value="TFG_box"/>
</dbReference>
<dbReference type="InterPro" id="IPR047575">
    <property type="entry name" value="Sm"/>
</dbReference>
<dbReference type="InterPro" id="IPR025609">
    <property type="entry name" value="Lsm14-like_N"/>
</dbReference>
<feature type="domain" description="FFD box profile" evidence="5">
    <location>
        <begin position="458"/>
        <end position="474"/>
    </location>
</feature>
<dbReference type="PANTHER" id="PTHR13586">
    <property type="entry name" value="SCD6 PROTEIN-RELATED"/>
    <property type="match status" value="1"/>
</dbReference>
<dbReference type="PROSITE" id="PS52002">
    <property type="entry name" value="SM"/>
    <property type="match status" value="1"/>
</dbReference>
<reference evidence="8" key="2">
    <citation type="submission" date="2020-02" db="EMBL/GenBank/DDBJ databases">
        <authorList>
            <person name="Gilchrist C.L.M."/>
            <person name="Chooi Y.-H."/>
        </authorList>
    </citation>
    <scope>NUCLEOTIDE SEQUENCE</scope>
    <source>
        <strain evidence="8">MST-FP2251</strain>
    </source>
</reference>
<dbReference type="PROSITE" id="PS51513">
    <property type="entry name" value="FFD"/>
    <property type="match status" value="1"/>
</dbReference>
<gene>
    <name evidence="8" type="ORF">FE257_000722</name>
</gene>
<evidence type="ECO:0000256" key="1">
    <source>
        <dbReference type="PROSITE-ProRule" id="PRU00846"/>
    </source>
</evidence>
<feature type="short sequence motif" description="TFG box" evidence="2">
    <location>
        <begin position="486"/>
        <end position="506"/>
    </location>
</feature>
<feature type="compositionally biased region" description="Low complexity" evidence="3">
    <location>
        <begin position="114"/>
        <end position="123"/>
    </location>
</feature>
<feature type="compositionally biased region" description="Pro residues" evidence="3">
    <location>
        <begin position="152"/>
        <end position="180"/>
    </location>
</feature>
<evidence type="ECO:0000256" key="2">
    <source>
        <dbReference type="PROSITE-ProRule" id="PRU00869"/>
    </source>
</evidence>
<evidence type="ECO:0000259" key="6">
    <source>
        <dbReference type="PROSITE" id="PS51536"/>
    </source>
</evidence>
<protein>
    <recommendedName>
        <fullName evidence="10">G2/M phase checkpoint control protein Sum2</fullName>
    </recommendedName>
</protein>
<feature type="compositionally biased region" description="Polar residues" evidence="3">
    <location>
        <begin position="455"/>
        <end position="472"/>
    </location>
</feature>
<feature type="compositionally biased region" description="Basic and acidic residues" evidence="3">
    <location>
        <begin position="473"/>
        <end position="499"/>
    </location>
</feature>
<feature type="compositionally biased region" description="Pro residues" evidence="3">
    <location>
        <begin position="104"/>
        <end position="113"/>
    </location>
</feature>
<organism evidence="8 9">
    <name type="scientific">Aspergillus nanangensis</name>
    <dbReference type="NCBI Taxonomy" id="2582783"/>
    <lineage>
        <taxon>Eukaryota</taxon>
        <taxon>Fungi</taxon>
        <taxon>Dikarya</taxon>
        <taxon>Ascomycota</taxon>
        <taxon>Pezizomycotina</taxon>
        <taxon>Eurotiomycetes</taxon>
        <taxon>Eurotiomycetidae</taxon>
        <taxon>Eurotiales</taxon>
        <taxon>Aspergillaceae</taxon>
        <taxon>Aspergillus</taxon>
        <taxon>Aspergillus subgen. Circumdati</taxon>
    </lineage>
</organism>
<proteinExistence type="predicted"/>
<dbReference type="InterPro" id="IPR025761">
    <property type="entry name" value="FFD_box"/>
</dbReference>
<dbReference type="EMBL" id="VCAU01000104">
    <property type="protein sequence ID" value="KAF9885082.1"/>
    <property type="molecule type" value="Genomic_DNA"/>
</dbReference>
<dbReference type="SMART" id="SM01271">
    <property type="entry name" value="LSM14"/>
    <property type="match status" value="1"/>
</dbReference>
<evidence type="ECO:0000313" key="9">
    <source>
        <dbReference type="Proteomes" id="UP001194746"/>
    </source>
</evidence>
<accession>A0AAD4CEZ3</accession>
<dbReference type="Pfam" id="PF09532">
    <property type="entry name" value="FDF"/>
    <property type="match status" value="1"/>
</dbReference>
<dbReference type="PROSITE" id="PS51512">
    <property type="entry name" value="DFDF"/>
    <property type="match status" value="1"/>
</dbReference>
<evidence type="ECO:0000313" key="8">
    <source>
        <dbReference type="EMBL" id="KAF9885082.1"/>
    </source>
</evidence>
<evidence type="ECO:0000259" key="5">
    <source>
        <dbReference type="PROSITE" id="PS51513"/>
    </source>
</evidence>
<name>A0AAD4CEZ3_ASPNN</name>
<dbReference type="PANTHER" id="PTHR13586:SF0">
    <property type="entry name" value="TRAILER HITCH, ISOFORM H"/>
    <property type="match status" value="1"/>
</dbReference>
<feature type="domain" description="Sm" evidence="7">
    <location>
        <begin position="1"/>
        <end position="82"/>
    </location>
</feature>